<evidence type="ECO:0000259" key="2">
    <source>
        <dbReference type="Pfam" id="PF09409"/>
    </source>
</evidence>
<reference evidence="3" key="1">
    <citation type="submission" date="2021-01" db="EMBL/GenBank/DDBJ databases">
        <authorList>
            <person name="Corre E."/>
            <person name="Pelletier E."/>
            <person name="Niang G."/>
            <person name="Scheremetjew M."/>
            <person name="Finn R."/>
            <person name="Kale V."/>
            <person name="Holt S."/>
            <person name="Cochrane G."/>
            <person name="Meng A."/>
            <person name="Brown T."/>
            <person name="Cohen L."/>
        </authorList>
    </citation>
    <scope>NUCLEOTIDE SEQUENCE</scope>
    <source>
        <strain evidence="3">RCC1130</strain>
    </source>
</reference>
<feature type="region of interest" description="Disordered" evidence="1">
    <location>
        <begin position="114"/>
        <end position="135"/>
    </location>
</feature>
<evidence type="ECO:0000256" key="1">
    <source>
        <dbReference type="SAM" id="MobiDB-lite"/>
    </source>
</evidence>
<dbReference type="Gene3D" id="1.20.58.2190">
    <property type="match status" value="1"/>
</dbReference>
<dbReference type="CDD" id="cd09212">
    <property type="entry name" value="PUB"/>
    <property type="match status" value="1"/>
</dbReference>
<accession>A0A7S0IZE4</accession>
<sequence>MDTADPGVLKRKVGLQMLGEARIYEFDNAFGILAKILGNIVSNPTEAKFRRLRTSNAKINALLLTKGVRALLTGVGFVEEGDFLVLADDAPVEPVLAALGGLEQLSTCMHAAETASKENDAQRRKEKAEADAEKRKVMRMQIEEDAAARKEPGWKAKAAGVKDGRSIVTASDIGAAGGGG</sequence>
<dbReference type="Pfam" id="PF09409">
    <property type="entry name" value="PUB"/>
    <property type="match status" value="1"/>
</dbReference>
<dbReference type="SUPFAM" id="SSF143503">
    <property type="entry name" value="PUG domain-like"/>
    <property type="match status" value="1"/>
</dbReference>
<dbReference type="EMBL" id="HBER01023725">
    <property type="protein sequence ID" value="CAD8536601.1"/>
    <property type="molecule type" value="Transcribed_RNA"/>
</dbReference>
<proteinExistence type="predicted"/>
<dbReference type="InterPro" id="IPR018997">
    <property type="entry name" value="PUB_domain"/>
</dbReference>
<protein>
    <recommendedName>
        <fullName evidence="2">PUB domain-containing protein</fullName>
    </recommendedName>
</protein>
<dbReference type="InterPro" id="IPR036339">
    <property type="entry name" value="PUB-like_dom_sf"/>
</dbReference>
<gene>
    <name evidence="3" type="ORF">CLEP1334_LOCUS11883</name>
</gene>
<evidence type="ECO:0000313" key="3">
    <source>
        <dbReference type="EMBL" id="CAD8536601.1"/>
    </source>
</evidence>
<dbReference type="AlphaFoldDB" id="A0A7S0IZE4"/>
<dbReference type="SMART" id="SM00580">
    <property type="entry name" value="PUG"/>
    <property type="match status" value="1"/>
</dbReference>
<name>A0A7S0IZE4_9EUKA</name>
<feature type="compositionally biased region" description="Basic and acidic residues" evidence="1">
    <location>
        <begin position="115"/>
        <end position="135"/>
    </location>
</feature>
<organism evidence="3">
    <name type="scientific">Calcidiscus leptoporus</name>
    <dbReference type="NCBI Taxonomy" id="127549"/>
    <lineage>
        <taxon>Eukaryota</taxon>
        <taxon>Haptista</taxon>
        <taxon>Haptophyta</taxon>
        <taxon>Prymnesiophyceae</taxon>
        <taxon>Coccolithales</taxon>
        <taxon>Calcidiscaceae</taxon>
        <taxon>Calcidiscus</taxon>
    </lineage>
</organism>
<feature type="domain" description="PUB" evidence="2">
    <location>
        <begin position="25"/>
        <end position="89"/>
    </location>
</feature>